<accession>A0AAE0E892</accession>
<protein>
    <submittedName>
        <fullName evidence="1">Uncharacterized protein</fullName>
    </submittedName>
</protein>
<gene>
    <name evidence="1" type="ORF">Dsin_012529</name>
</gene>
<dbReference type="InterPro" id="IPR036691">
    <property type="entry name" value="Endo/exonu/phosph_ase_sf"/>
</dbReference>
<dbReference type="Gene3D" id="3.60.10.10">
    <property type="entry name" value="Endonuclease/exonuclease/phosphatase"/>
    <property type="match status" value="1"/>
</dbReference>
<dbReference type="EMBL" id="JANJYJ010000004">
    <property type="protein sequence ID" value="KAK3218559.1"/>
    <property type="molecule type" value="Genomic_DNA"/>
</dbReference>
<dbReference type="SUPFAM" id="SSF56219">
    <property type="entry name" value="DNase I-like"/>
    <property type="match status" value="1"/>
</dbReference>
<sequence length="206" mass="23469">MIEEELENSEDQKALHQEMMDSTLLENDAREGTMDTNVITASGDIEQVDIPRASNFKEVASKLKEAMEVAHGVMWSFSSLCMCMMFCTWNVRREFGFLWNGSIVKLQVVASSRHSIMAVVAEGDRFWVLTIVYANPSVVTRRMLWGYLSVIRNCLKGPRIVMGDFNEITNSVEKRGCRRYFANSGFVDWINENKLVDLGSIGQKYT</sequence>
<organism evidence="1 2">
    <name type="scientific">Dipteronia sinensis</name>
    <dbReference type="NCBI Taxonomy" id="43782"/>
    <lineage>
        <taxon>Eukaryota</taxon>
        <taxon>Viridiplantae</taxon>
        <taxon>Streptophyta</taxon>
        <taxon>Embryophyta</taxon>
        <taxon>Tracheophyta</taxon>
        <taxon>Spermatophyta</taxon>
        <taxon>Magnoliopsida</taxon>
        <taxon>eudicotyledons</taxon>
        <taxon>Gunneridae</taxon>
        <taxon>Pentapetalae</taxon>
        <taxon>rosids</taxon>
        <taxon>malvids</taxon>
        <taxon>Sapindales</taxon>
        <taxon>Sapindaceae</taxon>
        <taxon>Hippocastanoideae</taxon>
        <taxon>Acereae</taxon>
        <taxon>Dipteronia</taxon>
    </lineage>
</organism>
<evidence type="ECO:0000313" key="1">
    <source>
        <dbReference type="EMBL" id="KAK3218559.1"/>
    </source>
</evidence>
<dbReference type="AlphaFoldDB" id="A0AAE0E892"/>
<keyword evidence="2" id="KW-1185">Reference proteome</keyword>
<comment type="caution">
    <text evidence="1">The sequence shown here is derived from an EMBL/GenBank/DDBJ whole genome shotgun (WGS) entry which is preliminary data.</text>
</comment>
<evidence type="ECO:0000313" key="2">
    <source>
        <dbReference type="Proteomes" id="UP001281410"/>
    </source>
</evidence>
<name>A0AAE0E892_9ROSI</name>
<proteinExistence type="predicted"/>
<reference evidence="1" key="1">
    <citation type="journal article" date="2023" name="Plant J.">
        <title>Genome sequences and population genomics provide insights into the demographic history, inbreeding, and mutation load of two 'living fossil' tree species of Dipteronia.</title>
        <authorList>
            <person name="Feng Y."/>
            <person name="Comes H.P."/>
            <person name="Chen J."/>
            <person name="Zhu S."/>
            <person name="Lu R."/>
            <person name="Zhang X."/>
            <person name="Li P."/>
            <person name="Qiu J."/>
            <person name="Olsen K.M."/>
            <person name="Qiu Y."/>
        </authorList>
    </citation>
    <scope>NUCLEOTIDE SEQUENCE</scope>
    <source>
        <strain evidence="1">NBL</strain>
    </source>
</reference>
<dbReference type="Proteomes" id="UP001281410">
    <property type="component" value="Unassembled WGS sequence"/>
</dbReference>